<dbReference type="SUPFAM" id="SSF46689">
    <property type="entry name" value="Homeodomain-like"/>
    <property type="match status" value="1"/>
</dbReference>
<protein>
    <recommendedName>
        <fullName evidence="1">Tc1-like transposase DDE domain-containing protein</fullName>
    </recommendedName>
</protein>
<dbReference type="InterPro" id="IPR047655">
    <property type="entry name" value="Transpos_IS630-like"/>
</dbReference>
<dbReference type="GO" id="GO:0003676">
    <property type="term" value="F:nucleic acid binding"/>
    <property type="evidence" value="ECO:0007669"/>
    <property type="project" value="InterPro"/>
</dbReference>
<dbReference type="NCBIfam" id="NF033545">
    <property type="entry name" value="transpos_IS630"/>
    <property type="match status" value="1"/>
</dbReference>
<dbReference type="RefSeq" id="XP_066009169.1">
    <property type="nucleotide sequence ID" value="XM_066151551.1"/>
</dbReference>
<dbReference type="InterPro" id="IPR038717">
    <property type="entry name" value="Tc1-like_DDE_dom"/>
</dbReference>
<dbReference type="Proteomes" id="UP000011096">
    <property type="component" value="Unassembled WGS sequence"/>
</dbReference>
<accession>A0A7J6JCC6</accession>
<dbReference type="InterPro" id="IPR009057">
    <property type="entry name" value="Homeodomain-like_sf"/>
</dbReference>
<evidence type="ECO:0000313" key="3">
    <source>
        <dbReference type="Proteomes" id="UP000011096"/>
    </source>
</evidence>
<dbReference type="Gene3D" id="3.30.420.10">
    <property type="entry name" value="Ribonuclease H-like superfamily/Ribonuclease H"/>
    <property type="match status" value="1"/>
</dbReference>
<feature type="domain" description="Tc1-like transposase DDE" evidence="1">
    <location>
        <begin position="145"/>
        <end position="277"/>
    </location>
</feature>
<dbReference type="InterPro" id="IPR012337">
    <property type="entry name" value="RNaseH-like_sf"/>
</dbReference>
<dbReference type="PANTHER" id="PTHR46564">
    <property type="entry name" value="TRANSPOSASE"/>
    <property type="match status" value="1"/>
</dbReference>
<evidence type="ECO:0000313" key="2">
    <source>
        <dbReference type="EMBL" id="KAF4486960.1"/>
    </source>
</evidence>
<dbReference type="GeneID" id="90979832"/>
<dbReference type="OrthoDB" id="4767272at2759"/>
<evidence type="ECO:0000259" key="1">
    <source>
        <dbReference type="Pfam" id="PF13358"/>
    </source>
</evidence>
<reference evidence="2 3" key="1">
    <citation type="submission" date="2012-08" db="EMBL/GenBank/DDBJ databases">
        <authorList>
            <person name="Gan P.H.P."/>
            <person name="Ikeda K."/>
            <person name="Irieda H."/>
            <person name="Narusaka M."/>
            <person name="O'Connell R.J."/>
            <person name="Narusaka Y."/>
            <person name="Takano Y."/>
            <person name="Kubo Y."/>
            <person name="Shirasu K."/>
        </authorList>
    </citation>
    <scope>NUCLEOTIDE SEQUENCE [LARGE SCALE GENOMIC DNA]</scope>
    <source>
        <strain evidence="2 3">Nara gc5</strain>
    </source>
</reference>
<dbReference type="AlphaFoldDB" id="A0A7J6JCC6"/>
<reference evidence="2 3" key="2">
    <citation type="submission" date="2020-04" db="EMBL/GenBank/DDBJ databases">
        <title>Genome sequencing and assembly of multiple isolates from the Colletotrichum gloeosporioides species complex.</title>
        <authorList>
            <person name="Gan P."/>
            <person name="Shirasu K."/>
        </authorList>
    </citation>
    <scope>NUCLEOTIDE SEQUENCE [LARGE SCALE GENOMIC DNA]</scope>
    <source>
        <strain evidence="2 3">Nara gc5</strain>
    </source>
</reference>
<organism evidence="2 3">
    <name type="scientific">Colletotrichum fructicola (strain Nara gc5)</name>
    <name type="common">Anthracnose fungus</name>
    <name type="synonym">Colletotrichum gloeosporioides (strain Nara gc5)</name>
    <dbReference type="NCBI Taxonomy" id="1213859"/>
    <lineage>
        <taxon>Eukaryota</taxon>
        <taxon>Fungi</taxon>
        <taxon>Dikarya</taxon>
        <taxon>Ascomycota</taxon>
        <taxon>Pezizomycotina</taxon>
        <taxon>Sordariomycetes</taxon>
        <taxon>Hypocreomycetidae</taxon>
        <taxon>Glomerellales</taxon>
        <taxon>Glomerellaceae</taxon>
        <taxon>Colletotrichum</taxon>
        <taxon>Colletotrichum gloeosporioides species complex</taxon>
    </lineage>
</organism>
<comment type="caution">
    <text evidence="2">The sequence shown here is derived from an EMBL/GenBank/DDBJ whole genome shotgun (WGS) entry which is preliminary data.</text>
</comment>
<name>A0A7J6JCC6_COLFN</name>
<sequence>MAPNLAVSQHIFIRDMILSKSLTNAQIARFVGCSTRSVSHIRSNLRCFGTTKAPSNAVGRPRTITAPILQALLARLTEKPHMYQDEMASFIWKEFEVLVTTQCISRALASAGWTKKTIRRVAKQRNDDLRDFYLHNLSDFRSDHLVYIDESGCDKRAGHRRTGWSPKGLAPVQKSWYGRERRRHILPAYAQDGVVLSRVYQGSTDRALFEDFIAQLLCHCGKWPEPKSVLVMDNASIHHSQKLEQMCIEAGVKLVYLPPYSPDFNPIEEFFAELKVFIKRVWVEYEDLPEQDFGAFLEWCVDMVGGRKSSAEGHFRNAGHVIEEPRKPS</sequence>
<dbReference type="EMBL" id="ANPB02000003">
    <property type="protein sequence ID" value="KAF4486960.1"/>
    <property type="molecule type" value="Genomic_DNA"/>
</dbReference>
<dbReference type="Pfam" id="PF13358">
    <property type="entry name" value="DDE_3"/>
    <property type="match status" value="1"/>
</dbReference>
<proteinExistence type="predicted"/>
<dbReference type="InParanoid" id="A0A7J6JCC6"/>
<dbReference type="InterPro" id="IPR036397">
    <property type="entry name" value="RNaseH_sf"/>
</dbReference>
<dbReference type="SUPFAM" id="SSF53098">
    <property type="entry name" value="Ribonuclease H-like"/>
    <property type="match status" value="1"/>
</dbReference>
<dbReference type="PANTHER" id="PTHR46564:SF1">
    <property type="entry name" value="TRANSPOSASE"/>
    <property type="match status" value="1"/>
</dbReference>
<keyword evidence="3" id="KW-1185">Reference proteome</keyword>
<gene>
    <name evidence="2" type="ORF">CGGC5_v005859</name>
</gene>